<dbReference type="PANTHER" id="PTHR32379:SF1">
    <property type="entry name" value="GUANIDINOACETATE N-METHYLTRANSFERASE"/>
    <property type="match status" value="1"/>
</dbReference>
<gene>
    <name evidence="9" type="ORF">BN980_GECA02s09107g</name>
</gene>
<evidence type="ECO:0000259" key="8">
    <source>
        <dbReference type="PROSITE" id="PS51559"/>
    </source>
</evidence>
<evidence type="ECO:0000313" key="9">
    <source>
        <dbReference type="EMBL" id="CDO52310.1"/>
    </source>
</evidence>
<evidence type="ECO:0000256" key="3">
    <source>
        <dbReference type="ARBA" id="ARBA00022679"/>
    </source>
</evidence>
<sequence length="420" mass="47894">MESIFTLCYLKNGPLTKENYVDPLEKILRAEIPATVTTKDVEQYLKEQQESTEQEKTETKVTASDSSKEDTTQENEEDDEEEEEEEEEEDEQDAIGTTPLHALCASVSPDISGEELETVNAMIDTLFQWGAGWMILDENNETPGCIALRRQLPSSIYKRFVQAGTRAEVFLRKLSLLEKSNEPQREQDPAVDQGTYLATDLEYTDHALVTKEQNDGVMMDWETPIMKRSAELITKDTDGEGPVVLNVGFGMGIIDGIIQSLNPKKHYICEAHPDVLNKMKADGWYDKPNVVVLEGRWQDTLAELLEQEGGPVEFDGMYYDTFSEHYSDLAEFFNFVTSMLKSDGVFSFFNGLGADRQIVYDVYCEVLEVDLMDYGLEVKFEDWRIADNVVGDDKEAIWKGIRKQYWAIEVYKLPIIKFMS</sequence>
<evidence type="ECO:0000256" key="1">
    <source>
        <dbReference type="ARBA" id="ARBA00022490"/>
    </source>
</evidence>
<dbReference type="OrthoDB" id="19014at2759"/>
<dbReference type="PIRSF" id="PIRSF038148">
    <property type="entry name" value="Arginine_N-mtfrase-2"/>
    <property type="match status" value="1"/>
</dbReference>
<evidence type="ECO:0000313" key="10">
    <source>
        <dbReference type="Proteomes" id="UP000242525"/>
    </source>
</evidence>
<feature type="region of interest" description="Disordered" evidence="7">
    <location>
        <begin position="43"/>
        <end position="95"/>
    </location>
</feature>
<keyword evidence="3 6" id="KW-0808">Transferase</keyword>
<name>A0A0J9X538_GEOCN</name>
<feature type="compositionally biased region" description="Basic and acidic residues" evidence="7">
    <location>
        <begin position="43"/>
        <end position="59"/>
    </location>
</feature>
<dbReference type="STRING" id="1173061.A0A0J9X538"/>
<dbReference type="AlphaFoldDB" id="A0A0J9X538"/>
<feature type="compositionally biased region" description="Acidic residues" evidence="7">
    <location>
        <begin position="72"/>
        <end position="93"/>
    </location>
</feature>
<protein>
    <recommendedName>
        <fullName evidence="6">Arginine N-methyltransferase 2</fullName>
        <ecNumber evidence="6">2.1.1.-</ecNumber>
    </recommendedName>
</protein>
<accession>A0A0J9X538</accession>
<proteinExistence type="inferred from homology"/>
<dbReference type="PROSITE" id="PS51559">
    <property type="entry name" value="SAM_RMT2"/>
    <property type="match status" value="1"/>
</dbReference>
<dbReference type="EC" id="2.1.1.-" evidence="6"/>
<comment type="subcellular location">
    <subcellularLocation>
        <location evidence="6">Cytoplasm</location>
    </subcellularLocation>
    <subcellularLocation>
        <location evidence="6">Nucleus</location>
    </subcellularLocation>
</comment>
<comment type="function">
    <text evidence="6">S-adenosyl-L-methionine-dependent protein-arginine N-methyltransferase that methylates the delta-nitrogen atom of arginine residues to form N5-methylarginine (type IV) in target proteins. Monomethylates ribosomal protein L12.</text>
</comment>
<dbReference type="Gene3D" id="3.40.50.150">
    <property type="entry name" value="Vaccinia Virus protein VP39"/>
    <property type="match status" value="1"/>
</dbReference>
<dbReference type="EMBL" id="CCBN010000002">
    <property type="protein sequence ID" value="CDO52310.1"/>
    <property type="molecule type" value="Genomic_DNA"/>
</dbReference>
<dbReference type="SUPFAM" id="SSF53335">
    <property type="entry name" value="S-adenosyl-L-methionine-dependent methyltransferases"/>
    <property type="match status" value="1"/>
</dbReference>
<dbReference type="GO" id="GO:0019702">
    <property type="term" value="F:protein arginine N5-methyltransferase activity"/>
    <property type="evidence" value="ECO:0007669"/>
    <property type="project" value="TreeGrafter"/>
</dbReference>
<dbReference type="PANTHER" id="PTHR32379">
    <property type="entry name" value="GUANIDINOACETATE N-METHYLTRANSFERASE"/>
    <property type="match status" value="1"/>
</dbReference>
<evidence type="ECO:0000256" key="2">
    <source>
        <dbReference type="ARBA" id="ARBA00022603"/>
    </source>
</evidence>
<dbReference type="GO" id="GO:0005634">
    <property type="term" value="C:nucleus"/>
    <property type="evidence" value="ECO:0007669"/>
    <property type="project" value="UniProtKB-SubCell"/>
</dbReference>
<keyword evidence="4" id="KW-0949">S-adenosyl-L-methionine</keyword>
<evidence type="ECO:0000256" key="5">
    <source>
        <dbReference type="ARBA" id="ARBA00023242"/>
    </source>
</evidence>
<comment type="subunit">
    <text evidence="6">Monomer.</text>
</comment>
<organism evidence="9 10">
    <name type="scientific">Geotrichum candidum</name>
    <name type="common">Oospora lactis</name>
    <name type="synonym">Dipodascus geotrichum</name>
    <dbReference type="NCBI Taxonomy" id="1173061"/>
    <lineage>
        <taxon>Eukaryota</taxon>
        <taxon>Fungi</taxon>
        <taxon>Dikarya</taxon>
        <taxon>Ascomycota</taxon>
        <taxon>Saccharomycotina</taxon>
        <taxon>Dipodascomycetes</taxon>
        <taxon>Dipodascales</taxon>
        <taxon>Dipodascaceae</taxon>
        <taxon>Geotrichum</taxon>
    </lineage>
</organism>
<dbReference type="GO" id="GO:0005737">
    <property type="term" value="C:cytoplasm"/>
    <property type="evidence" value="ECO:0007669"/>
    <property type="project" value="UniProtKB-SubCell"/>
</dbReference>
<keyword evidence="5 6" id="KW-0539">Nucleus</keyword>
<evidence type="ECO:0000256" key="7">
    <source>
        <dbReference type="SAM" id="MobiDB-lite"/>
    </source>
</evidence>
<dbReference type="GO" id="GO:0032259">
    <property type="term" value="P:methylation"/>
    <property type="evidence" value="ECO:0007669"/>
    <property type="project" value="UniProtKB-KW"/>
</dbReference>
<dbReference type="InterPro" id="IPR026480">
    <property type="entry name" value="RMT2_dom"/>
</dbReference>
<keyword evidence="10" id="KW-1185">Reference proteome</keyword>
<reference evidence="9" key="1">
    <citation type="submission" date="2014-03" db="EMBL/GenBank/DDBJ databases">
        <authorList>
            <person name="Casaregola S."/>
        </authorList>
    </citation>
    <scope>NUCLEOTIDE SEQUENCE [LARGE SCALE GENOMIC DNA]</scope>
    <source>
        <strain evidence="9">CLIB 918</strain>
    </source>
</reference>
<dbReference type="Proteomes" id="UP000242525">
    <property type="component" value="Unassembled WGS sequence"/>
</dbReference>
<evidence type="ECO:0000256" key="6">
    <source>
        <dbReference type="PIRNR" id="PIRNR038148"/>
    </source>
</evidence>
<keyword evidence="2 6" id="KW-0489">Methyltransferase</keyword>
<dbReference type="CDD" id="cd02440">
    <property type="entry name" value="AdoMet_MTases"/>
    <property type="match status" value="1"/>
</dbReference>
<dbReference type="InterPro" id="IPR029063">
    <property type="entry name" value="SAM-dependent_MTases_sf"/>
</dbReference>
<comment type="caution">
    <text evidence="9">The sequence shown here is derived from an EMBL/GenBank/DDBJ whole genome shotgun (WGS) entry which is preliminary data.</text>
</comment>
<dbReference type="InterPro" id="IPR051038">
    <property type="entry name" value="RMT2/GAMT_Mtase"/>
</dbReference>
<feature type="domain" description="RMT2" evidence="8">
    <location>
        <begin position="189"/>
        <end position="420"/>
    </location>
</feature>
<dbReference type="InterPro" id="IPR017408">
    <property type="entry name" value="Arginine_N-MeTrfase_2"/>
</dbReference>
<evidence type="ECO:0000256" key="4">
    <source>
        <dbReference type="ARBA" id="ARBA00022691"/>
    </source>
</evidence>
<keyword evidence="1 6" id="KW-0963">Cytoplasm</keyword>
<comment type="similarity">
    <text evidence="6">Belongs to the class I-like SAM-binding methyltransferase superfamily. RMT2 methyltransferase family.</text>
</comment>